<sequence>MVKREERGGYERVKRIWKAYGEGRPLPGYLVAMGSYAVLVGTVSAVGRLTGARLPDGFSLGDTALVSVATHKASRLLTKEAVTSPLRAPFTRYEAPAGHAELKESPRKDHPAQHAIGELITCPFCAGVWIASGLTAGLVFAPRLTRLVATALTAVAASDALNLAYDKLRS</sequence>
<dbReference type="Pfam" id="PF07098">
    <property type="entry name" value="DUF1360"/>
    <property type="match status" value="1"/>
</dbReference>
<keyword evidence="1" id="KW-0472">Membrane</keyword>
<dbReference type="AlphaFoldDB" id="A0A1G7RH66"/>
<protein>
    <recommendedName>
        <fullName evidence="4">DUF1360 domain-containing protein</fullName>
    </recommendedName>
</protein>
<feature type="transmembrane region" description="Helical" evidence="1">
    <location>
        <begin position="115"/>
        <end position="141"/>
    </location>
</feature>
<accession>A0A1G7RH66</accession>
<dbReference type="EMBL" id="FNCC01000005">
    <property type="protein sequence ID" value="SDG09400.1"/>
    <property type="molecule type" value="Genomic_DNA"/>
</dbReference>
<gene>
    <name evidence="2" type="ORF">SAMN05216553_105302</name>
</gene>
<evidence type="ECO:0008006" key="4">
    <source>
        <dbReference type="Google" id="ProtNLM"/>
    </source>
</evidence>
<dbReference type="Proteomes" id="UP000199623">
    <property type="component" value="Unassembled WGS sequence"/>
</dbReference>
<keyword evidence="1" id="KW-1133">Transmembrane helix</keyword>
<reference evidence="3" key="1">
    <citation type="submission" date="2016-10" db="EMBL/GenBank/DDBJ databases">
        <authorList>
            <person name="Varghese N."/>
            <person name="Submissions S."/>
        </authorList>
    </citation>
    <scope>NUCLEOTIDE SEQUENCE [LARGE SCALE GENOMIC DNA]</scope>
    <source>
        <strain evidence="3">CGMCC 4.3506</strain>
    </source>
</reference>
<evidence type="ECO:0000313" key="2">
    <source>
        <dbReference type="EMBL" id="SDG09400.1"/>
    </source>
</evidence>
<proteinExistence type="predicted"/>
<evidence type="ECO:0000313" key="3">
    <source>
        <dbReference type="Proteomes" id="UP000199623"/>
    </source>
</evidence>
<dbReference type="InterPro" id="IPR010773">
    <property type="entry name" value="Mycophage_PG1_Gp7"/>
</dbReference>
<name>A0A1G7RH66_9PSEU</name>
<keyword evidence="1" id="KW-0812">Transmembrane</keyword>
<evidence type="ECO:0000256" key="1">
    <source>
        <dbReference type="SAM" id="Phobius"/>
    </source>
</evidence>
<feature type="transmembrane region" description="Helical" evidence="1">
    <location>
        <begin position="26"/>
        <end position="46"/>
    </location>
</feature>
<keyword evidence="3" id="KW-1185">Reference proteome</keyword>
<organism evidence="2 3">
    <name type="scientific">Lentzea fradiae</name>
    <dbReference type="NCBI Taxonomy" id="200378"/>
    <lineage>
        <taxon>Bacteria</taxon>
        <taxon>Bacillati</taxon>
        <taxon>Actinomycetota</taxon>
        <taxon>Actinomycetes</taxon>
        <taxon>Pseudonocardiales</taxon>
        <taxon>Pseudonocardiaceae</taxon>
        <taxon>Lentzea</taxon>
    </lineage>
</organism>
<dbReference type="STRING" id="200378.SAMN05216553_105302"/>